<keyword evidence="1" id="KW-0813">Transport</keyword>
<evidence type="ECO:0000256" key="3">
    <source>
        <dbReference type="ARBA" id="ARBA00022723"/>
    </source>
</evidence>
<dbReference type="InterPro" id="IPR052371">
    <property type="entry name" value="BFD-associated_ferredoxin"/>
</dbReference>
<evidence type="ECO:0000256" key="7">
    <source>
        <dbReference type="ARBA" id="ARBA00039386"/>
    </source>
</evidence>
<dbReference type="Pfam" id="PF04324">
    <property type="entry name" value="Fer2_BFD"/>
    <property type="match status" value="1"/>
</dbReference>
<dbReference type="EMBL" id="JAXAFJ010000007">
    <property type="protein sequence ID" value="MDX6806857.1"/>
    <property type="molecule type" value="Genomic_DNA"/>
</dbReference>
<dbReference type="Proteomes" id="UP001274321">
    <property type="component" value="Unassembled WGS sequence"/>
</dbReference>
<dbReference type="RefSeq" id="WP_319844980.1">
    <property type="nucleotide sequence ID" value="NZ_JAXAFJ010000007.1"/>
</dbReference>
<name>A0ABU4RPU7_9HYPH</name>
<dbReference type="PANTHER" id="PTHR37424">
    <property type="entry name" value="BACTERIOFERRITIN-ASSOCIATED FERREDOXIN"/>
    <property type="match status" value="1"/>
</dbReference>
<comment type="caution">
    <text evidence="10">The sequence shown here is derived from an EMBL/GenBank/DDBJ whole genome shotgun (WGS) entry which is preliminary data.</text>
</comment>
<keyword evidence="2" id="KW-0001">2Fe-2S</keyword>
<feature type="domain" description="BFD-like [2Fe-2S]-binding" evidence="9">
    <location>
        <begin position="2"/>
        <end position="54"/>
    </location>
</feature>
<organism evidence="10 11">
    <name type="scientific">Terrihabitans rhizophilus</name>
    <dbReference type="NCBI Taxonomy" id="3092662"/>
    <lineage>
        <taxon>Bacteria</taxon>
        <taxon>Pseudomonadati</taxon>
        <taxon>Pseudomonadota</taxon>
        <taxon>Alphaproteobacteria</taxon>
        <taxon>Hyphomicrobiales</taxon>
        <taxon>Terrihabitans</taxon>
    </lineage>
</organism>
<dbReference type="InterPro" id="IPR041854">
    <property type="entry name" value="BFD-like_2Fe2S-bd_dom_sf"/>
</dbReference>
<evidence type="ECO:0000256" key="6">
    <source>
        <dbReference type="ARBA" id="ARBA00023014"/>
    </source>
</evidence>
<evidence type="ECO:0000256" key="4">
    <source>
        <dbReference type="ARBA" id="ARBA00022982"/>
    </source>
</evidence>
<sequence>MIVCSCNVLSERAIRDACTSPEQAPRTPGQVYRCLGCSPQCGRCSRTIRSIINEALAVCPAACAVCPNHDHAHDVHADNDVLPHISELAELDAAE</sequence>
<evidence type="ECO:0000313" key="10">
    <source>
        <dbReference type="EMBL" id="MDX6806857.1"/>
    </source>
</evidence>
<dbReference type="InterPro" id="IPR007419">
    <property type="entry name" value="BFD-like_2Fe2S-bd_dom"/>
</dbReference>
<proteinExistence type="inferred from homology"/>
<keyword evidence="3" id="KW-0479">Metal-binding</keyword>
<keyword evidence="11" id="KW-1185">Reference proteome</keyword>
<protein>
    <recommendedName>
        <fullName evidence="7">Bacterioferritin-associated ferredoxin</fullName>
    </recommendedName>
</protein>
<keyword evidence="4" id="KW-0249">Electron transport</keyword>
<evidence type="ECO:0000256" key="1">
    <source>
        <dbReference type="ARBA" id="ARBA00022448"/>
    </source>
</evidence>
<evidence type="ECO:0000259" key="9">
    <source>
        <dbReference type="Pfam" id="PF04324"/>
    </source>
</evidence>
<evidence type="ECO:0000256" key="2">
    <source>
        <dbReference type="ARBA" id="ARBA00022714"/>
    </source>
</evidence>
<gene>
    <name evidence="10" type="ORF">SCD90_12350</name>
</gene>
<dbReference type="Gene3D" id="1.10.10.1100">
    <property type="entry name" value="BFD-like [2Fe-2S]-binding domain"/>
    <property type="match status" value="1"/>
</dbReference>
<keyword evidence="6" id="KW-0411">Iron-sulfur</keyword>
<dbReference type="PANTHER" id="PTHR37424:SF1">
    <property type="entry name" value="BACTERIOFERRITIN-ASSOCIATED FERREDOXIN"/>
    <property type="match status" value="1"/>
</dbReference>
<evidence type="ECO:0000256" key="8">
    <source>
        <dbReference type="ARBA" id="ARBA00046332"/>
    </source>
</evidence>
<accession>A0ABU4RPU7</accession>
<evidence type="ECO:0000256" key="5">
    <source>
        <dbReference type="ARBA" id="ARBA00023004"/>
    </source>
</evidence>
<reference evidence="10 11" key="1">
    <citation type="submission" date="2023-11" db="EMBL/GenBank/DDBJ databases">
        <authorList>
            <person name="Bao R."/>
        </authorList>
    </citation>
    <scope>NUCLEOTIDE SEQUENCE [LARGE SCALE GENOMIC DNA]</scope>
    <source>
        <strain evidence="10 11">PJ23</strain>
    </source>
</reference>
<comment type="similarity">
    <text evidence="8">Belongs to the Bfd family.</text>
</comment>
<evidence type="ECO:0000313" key="11">
    <source>
        <dbReference type="Proteomes" id="UP001274321"/>
    </source>
</evidence>
<keyword evidence="5" id="KW-0408">Iron</keyword>